<dbReference type="EMBL" id="CP001184">
    <property type="protein sequence ID" value="ACI60008.1"/>
    <property type="molecule type" value="Genomic_DNA"/>
</dbReference>
<sequence>MYFINNIKSLFLIIMMLKKGLVYDTYNDWKFDIHAKLPGIAF</sequence>
<evidence type="ECO:0000313" key="1">
    <source>
        <dbReference type="EMBL" id="ACI60008.1"/>
    </source>
</evidence>
<dbReference type="Proteomes" id="UP000002018">
    <property type="component" value="Chromosome"/>
</dbReference>
<reference evidence="1 2" key="1">
    <citation type="submission" date="2008-10" db="EMBL/GenBank/DDBJ databases">
        <title>Genome sequence of Ureaplasma urealyticum serovar 10 ATCC-33699.</title>
        <authorList>
            <person name="Shrivastava S."/>
            <person name="Methe B.A."/>
            <person name="Glass J."/>
            <person name="White K."/>
            <person name="Duffy L.B."/>
        </authorList>
    </citation>
    <scope>NUCLEOTIDE SEQUENCE [LARGE SCALE GENOMIC DNA]</scope>
    <source>
        <strain evidence="2">ATCC 33699 / Western</strain>
    </source>
</reference>
<accession>B5ZBI5</accession>
<dbReference type="HOGENOM" id="CLU_3259420_0_0_14"/>
<gene>
    <name evidence="1" type="ordered locus">UUR10_0382</name>
</gene>
<dbReference type="AlphaFoldDB" id="B5ZBI5"/>
<dbReference type="KEGG" id="uue:UUR10_0382"/>
<protein>
    <submittedName>
        <fullName evidence="1">Uncharacterized protein</fullName>
    </submittedName>
</protein>
<evidence type="ECO:0000313" key="2">
    <source>
        <dbReference type="Proteomes" id="UP000002018"/>
    </source>
</evidence>
<organism evidence="1 2">
    <name type="scientific">Ureaplasma urealyticum serovar 10 (strain ATCC 33699 / Western)</name>
    <dbReference type="NCBI Taxonomy" id="565575"/>
    <lineage>
        <taxon>Bacteria</taxon>
        <taxon>Bacillati</taxon>
        <taxon>Mycoplasmatota</taxon>
        <taxon>Mycoplasmoidales</taxon>
        <taxon>Mycoplasmoidaceae</taxon>
        <taxon>Ureaplasma</taxon>
    </lineage>
</organism>
<dbReference type="STRING" id="565575.UUR10_0382"/>
<name>B5ZBI5_UREU1</name>
<proteinExistence type="predicted"/>